<dbReference type="Proteomes" id="UP001055072">
    <property type="component" value="Unassembled WGS sequence"/>
</dbReference>
<reference evidence="1" key="1">
    <citation type="journal article" date="2021" name="Environ. Microbiol.">
        <title>Gene family expansions and transcriptome signatures uncover fungal adaptations to wood decay.</title>
        <authorList>
            <person name="Hage H."/>
            <person name="Miyauchi S."/>
            <person name="Viragh M."/>
            <person name="Drula E."/>
            <person name="Min B."/>
            <person name="Chaduli D."/>
            <person name="Navarro D."/>
            <person name="Favel A."/>
            <person name="Norest M."/>
            <person name="Lesage-Meessen L."/>
            <person name="Balint B."/>
            <person name="Merenyi Z."/>
            <person name="de Eugenio L."/>
            <person name="Morin E."/>
            <person name="Martinez A.T."/>
            <person name="Baldrian P."/>
            <person name="Stursova M."/>
            <person name="Martinez M.J."/>
            <person name="Novotny C."/>
            <person name="Magnuson J.K."/>
            <person name="Spatafora J.W."/>
            <person name="Maurice S."/>
            <person name="Pangilinan J."/>
            <person name="Andreopoulos W."/>
            <person name="LaButti K."/>
            <person name="Hundley H."/>
            <person name="Na H."/>
            <person name="Kuo A."/>
            <person name="Barry K."/>
            <person name="Lipzen A."/>
            <person name="Henrissat B."/>
            <person name="Riley R."/>
            <person name="Ahrendt S."/>
            <person name="Nagy L.G."/>
            <person name="Grigoriev I.V."/>
            <person name="Martin F."/>
            <person name="Rosso M.N."/>
        </authorList>
    </citation>
    <scope>NUCLEOTIDE SEQUENCE</scope>
    <source>
        <strain evidence="1">CBS 384.51</strain>
    </source>
</reference>
<name>A0ACB8TR03_9APHY</name>
<sequence length="460" mass="50720">MPARVSLAQQIALLSQAAPADLDPEEIYPHSDSDSHADNAAATEHYLQVGPSAIRQANAALSDSKYAGTRVSRASLQTDREQDTTNDDDGIDEPYASDVAPSSQASEPNDDRAHVEARGPVVQHAPTHVSAGEEGTPCYQEVSAPGLASALRTIREQDRKKGKAVFRQITLWDTLLDARIRLHKGATSLNKFPLSHLQTVSEEQSVAPSSHWMLREAIALSEDITILQEALLRIDGTPSLSTPLRKRARMSHTGSERDYLPEFRALSADASNFEAAYHPHLIQTLDKWSAKIQAVSPSVLLPGNHSSFRSAMNGEKGSTSSGVVDVIDALLTTDAEELLARTRVLRGGTAEDEALDRDVTKVDDPNVFDDADFYQQLLRDVIESRGVGGETGEQEWIRKQKARKVKKKMMVDTRATKGRKLRYQVHEKLQNFMVPVPTSRGTWHEEQIDELFVSLFGCQN</sequence>
<dbReference type="EMBL" id="MU274942">
    <property type="protein sequence ID" value="KAI0084501.1"/>
    <property type="molecule type" value="Genomic_DNA"/>
</dbReference>
<evidence type="ECO:0000313" key="2">
    <source>
        <dbReference type="Proteomes" id="UP001055072"/>
    </source>
</evidence>
<accession>A0ACB8TR03</accession>
<evidence type="ECO:0000313" key="1">
    <source>
        <dbReference type="EMBL" id="KAI0084501.1"/>
    </source>
</evidence>
<protein>
    <submittedName>
        <fullName evidence="1">Apoptosis-antagonizing transcription factor</fullName>
    </submittedName>
</protein>
<comment type="caution">
    <text evidence="1">The sequence shown here is derived from an EMBL/GenBank/DDBJ whole genome shotgun (WGS) entry which is preliminary data.</text>
</comment>
<proteinExistence type="predicted"/>
<keyword evidence="2" id="KW-1185">Reference proteome</keyword>
<organism evidence="1 2">
    <name type="scientific">Irpex rosettiformis</name>
    <dbReference type="NCBI Taxonomy" id="378272"/>
    <lineage>
        <taxon>Eukaryota</taxon>
        <taxon>Fungi</taxon>
        <taxon>Dikarya</taxon>
        <taxon>Basidiomycota</taxon>
        <taxon>Agaricomycotina</taxon>
        <taxon>Agaricomycetes</taxon>
        <taxon>Polyporales</taxon>
        <taxon>Irpicaceae</taxon>
        <taxon>Irpex</taxon>
    </lineage>
</organism>
<gene>
    <name evidence="1" type="ORF">BDY19DRAFT_971484</name>
</gene>